<keyword evidence="2 4" id="KW-0472">Membrane</keyword>
<name>W5TFX9_9NOCA</name>
<reference evidence="5 6" key="1">
    <citation type="journal article" date="2014" name="Appl. Environ. Microbiol.">
        <title>Insights into the Microbial Degradation of Rubber and Gutta-Percha by Analysis of the Complete Genome of Nocardia nova SH22a.</title>
        <authorList>
            <person name="Luo Q."/>
            <person name="Hiessl S."/>
            <person name="Poehlein A."/>
            <person name="Daniel R."/>
            <person name="Steinbuchel A."/>
        </authorList>
    </citation>
    <scope>NUCLEOTIDE SEQUENCE [LARGE SCALE GENOMIC DNA]</scope>
    <source>
        <strain evidence="5">SH22a</strain>
    </source>
</reference>
<protein>
    <recommendedName>
        <fullName evidence="7">Mce-associated membrane protein</fullName>
    </recommendedName>
</protein>
<evidence type="ECO:0000256" key="3">
    <source>
        <dbReference type="SAM" id="MobiDB-lite"/>
    </source>
</evidence>
<dbReference type="EMBL" id="CP006850">
    <property type="protein sequence ID" value="AHH18069.1"/>
    <property type="molecule type" value="Genomic_DNA"/>
</dbReference>
<feature type="region of interest" description="Disordered" evidence="3">
    <location>
        <begin position="1"/>
        <end position="39"/>
    </location>
</feature>
<dbReference type="STRING" id="1415166.NONO_c32820"/>
<dbReference type="PANTHER" id="PTHR37042">
    <property type="entry name" value="OUTER MEMBRANE PROTEIN RV1973"/>
    <property type="match status" value="1"/>
</dbReference>
<comment type="subcellular location">
    <subcellularLocation>
        <location evidence="1">Membrane</location>
    </subcellularLocation>
</comment>
<dbReference type="PATRIC" id="fig|1415166.3.peg.3367"/>
<keyword evidence="4" id="KW-1133">Transmembrane helix</keyword>
<dbReference type="AlphaFoldDB" id="W5TFX9"/>
<evidence type="ECO:0000313" key="5">
    <source>
        <dbReference type="EMBL" id="AHH18069.1"/>
    </source>
</evidence>
<accession>W5TFX9</accession>
<dbReference type="KEGG" id="nno:NONO_c32820"/>
<proteinExistence type="predicted"/>
<sequence>MDTIADRPDTVSTTASAERRRRKATRASGPPGEPGPAVVLIETGSEPEEPIGPRRRIPAVVRRIRLGRTGLRRTAAALAIVALLASVSVAGVAWHDHRRAADDADRATAIVDVARQGVTALINIRGDQADADFARLGEITAPPFSDELHDQSKNYLQAVRDAKVASTGQVVAAGIAAAGDDIGSAVPDAGATTVIVAADAQVTNPETHQPEHRAYRFSVKVKDIGGALKVTDVEFVP</sequence>
<dbReference type="PANTHER" id="PTHR37042:SF4">
    <property type="entry name" value="OUTER MEMBRANE PROTEIN RV1973"/>
    <property type="match status" value="1"/>
</dbReference>
<evidence type="ECO:0000256" key="1">
    <source>
        <dbReference type="ARBA" id="ARBA00004370"/>
    </source>
</evidence>
<organism evidence="5 6">
    <name type="scientific">Nocardia nova SH22a</name>
    <dbReference type="NCBI Taxonomy" id="1415166"/>
    <lineage>
        <taxon>Bacteria</taxon>
        <taxon>Bacillati</taxon>
        <taxon>Actinomycetota</taxon>
        <taxon>Actinomycetes</taxon>
        <taxon>Mycobacteriales</taxon>
        <taxon>Nocardiaceae</taxon>
        <taxon>Nocardia</taxon>
    </lineage>
</organism>
<dbReference type="GO" id="GO:0016020">
    <property type="term" value="C:membrane"/>
    <property type="evidence" value="ECO:0007669"/>
    <property type="project" value="UniProtKB-SubCell"/>
</dbReference>
<evidence type="ECO:0000256" key="4">
    <source>
        <dbReference type="SAM" id="Phobius"/>
    </source>
</evidence>
<dbReference type="OrthoDB" id="4551902at2"/>
<gene>
    <name evidence="5" type="ORF">NONO_c32820</name>
</gene>
<dbReference type="HOGENOM" id="CLU_1169705_0_0_11"/>
<dbReference type="Proteomes" id="UP000019150">
    <property type="component" value="Chromosome"/>
</dbReference>
<dbReference type="eggNOG" id="ENOG5031S7Z">
    <property type="taxonomic scope" value="Bacteria"/>
</dbReference>
<dbReference type="RefSeq" id="WP_148306852.1">
    <property type="nucleotide sequence ID" value="NZ_CP006850.1"/>
</dbReference>
<feature type="transmembrane region" description="Helical" evidence="4">
    <location>
        <begin position="75"/>
        <end position="94"/>
    </location>
</feature>
<evidence type="ECO:0008006" key="7">
    <source>
        <dbReference type="Google" id="ProtNLM"/>
    </source>
</evidence>
<evidence type="ECO:0000313" key="6">
    <source>
        <dbReference type="Proteomes" id="UP000019150"/>
    </source>
</evidence>
<evidence type="ECO:0000256" key="2">
    <source>
        <dbReference type="ARBA" id="ARBA00023136"/>
    </source>
</evidence>
<keyword evidence="4" id="KW-0812">Transmembrane</keyword>
<keyword evidence="6" id="KW-1185">Reference proteome</keyword>